<proteinExistence type="predicted"/>
<reference evidence="3 4" key="1">
    <citation type="submission" date="2015-03" db="EMBL/GenBank/DDBJ databases">
        <authorList>
            <consortium name="Pathogen Informatics"/>
        </authorList>
    </citation>
    <scope>NUCLEOTIDE SEQUENCE [LARGE SCALE GENOMIC DNA]</scope>
    <source>
        <strain evidence="1 4">C09601061</strain>
        <strain evidence="2 3">M09401471</strain>
    </source>
</reference>
<gene>
    <name evidence="1" type="ORF">ERS007657_03577</name>
    <name evidence="2" type="ORF">ERS007720_01889</name>
</gene>
<evidence type="ECO:0000313" key="2">
    <source>
        <dbReference type="EMBL" id="COW16656.1"/>
    </source>
</evidence>
<name>A0A654U7B3_MYCTX</name>
<evidence type="ECO:0000313" key="3">
    <source>
        <dbReference type="Proteomes" id="UP000044938"/>
    </source>
</evidence>
<accession>A0A654U7B3</accession>
<dbReference type="Proteomes" id="UP000044938">
    <property type="component" value="Unassembled WGS sequence"/>
</dbReference>
<dbReference type="EMBL" id="CSAJ01000211">
    <property type="protein sequence ID" value="COW16656.1"/>
    <property type="molecule type" value="Genomic_DNA"/>
</dbReference>
<dbReference type="EMBL" id="CGCX01001789">
    <property type="protein sequence ID" value="CFS01416.1"/>
    <property type="molecule type" value="Genomic_DNA"/>
</dbReference>
<sequence>MLVAGRWEVERIVGWQQRAHFALQFLVRWPADPFGAGRACQIAGLYH</sequence>
<protein>
    <submittedName>
        <fullName evidence="1">Uncharacterized protein</fullName>
    </submittedName>
</protein>
<dbReference type="AlphaFoldDB" id="A0A654U7B3"/>
<evidence type="ECO:0000313" key="1">
    <source>
        <dbReference type="EMBL" id="CFS01416.1"/>
    </source>
</evidence>
<organism evidence="1 4">
    <name type="scientific">Mycobacterium tuberculosis</name>
    <dbReference type="NCBI Taxonomy" id="1773"/>
    <lineage>
        <taxon>Bacteria</taxon>
        <taxon>Bacillati</taxon>
        <taxon>Actinomycetota</taxon>
        <taxon>Actinomycetes</taxon>
        <taxon>Mycobacteriales</taxon>
        <taxon>Mycobacteriaceae</taxon>
        <taxon>Mycobacterium</taxon>
        <taxon>Mycobacterium tuberculosis complex</taxon>
    </lineage>
</organism>
<evidence type="ECO:0000313" key="4">
    <source>
        <dbReference type="Proteomes" id="UP000046680"/>
    </source>
</evidence>
<dbReference type="Proteomes" id="UP000046680">
    <property type="component" value="Unassembled WGS sequence"/>
</dbReference>